<sequence length="290" mass="32649">MGNSEKAPFRIAGYLPDYRIADYDFSKIQNLTDLIIFSAEAGKDGAIKLDRLRNTPWQKLQAAKTKYRVRLLLCIGGWERSQEFFQLASSQETRTLFAKSAVQLCLEKRLDGIDIDWEHPKNAREENDYADLLKTCHKELQTQGLLLSVTLAAWQKLPKSGFESVDSINLMAYDHTGKHSTFENAVEDVRKLQIQGAPAEKLLLGVPFYGRKINAPDTTLTYRQLVEKQVLPPESDEHDAIYFNGPKTIQKKTAYARDSGLGGIMIWELGQDAEGKNALLNIINSAASKK</sequence>
<dbReference type="KEGG" id="tsph:KIH39_04870"/>
<dbReference type="RefSeq" id="WP_213498142.1">
    <property type="nucleotide sequence ID" value="NZ_CP074694.1"/>
</dbReference>
<keyword evidence="4 5" id="KW-0326">Glycosidase</keyword>
<dbReference type="GO" id="GO:0006032">
    <property type="term" value="P:chitin catabolic process"/>
    <property type="evidence" value="ECO:0007669"/>
    <property type="project" value="TreeGrafter"/>
</dbReference>
<evidence type="ECO:0000256" key="5">
    <source>
        <dbReference type="RuleBase" id="RU000489"/>
    </source>
</evidence>
<evidence type="ECO:0000256" key="2">
    <source>
        <dbReference type="ARBA" id="ARBA00012729"/>
    </source>
</evidence>
<evidence type="ECO:0000256" key="1">
    <source>
        <dbReference type="ARBA" id="ARBA00000822"/>
    </source>
</evidence>
<evidence type="ECO:0000256" key="6">
    <source>
        <dbReference type="RuleBase" id="RU004453"/>
    </source>
</evidence>
<dbReference type="GO" id="GO:0008061">
    <property type="term" value="F:chitin binding"/>
    <property type="evidence" value="ECO:0007669"/>
    <property type="project" value="InterPro"/>
</dbReference>
<dbReference type="GO" id="GO:0005975">
    <property type="term" value="P:carbohydrate metabolic process"/>
    <property type="evidence" value="ECO:0007669"/>
    <property type="project" value="InterPro"/>
</dbReference>
<evidence type="ECO:0000313" key="8">
    <source>
        <dbReference type="EMBL" id="QVL33252.1"/>
    </source>
</evidence>
<name>A0A8E6B7D3_9BACT</name>
<dbReference type="PANTHER" id="PTHR11177:SF317">
    <property type="entry name" value="CHITINASE 12-RELATED"/>
    <property type="match status" value="1"/>
</dbReference>
<dbReference type="Proteomes" id="UP000676194">
    <property type="component" value="Chromosome"/>
</dbReference>
<dbReference type="EC" id="3.2.1.14" evidence="2"/>
<dbReference type="InterPro" id="IPR050314">
    <property type="entry name" value="Glycosyl_Hydrlase_18"/>
</dbReference>
<dbReference type="Gene3D" id="3.40.5.30">
    <property type="entry name" value="(Trans)glycosidases - domain 2"/>
    <property type="match status" value="1"/>
</dbReference>
<dbReference type="InterPro" id="IPR011583">
    <property type="entry name" value="Chitinase_II/V-like_cat"/>
</dbReference>
<reference evidence="8" key="1">
    <citation type="submission" date="2021-05" db="EMBL/GenBank/DDBJ databases">
        <title>Complete genome sequence of the cellulolytic planctomycete Telmatocola sphagniphila SP2T and characterization of the first cellulase from planctomycetes.</title>
        <authorList>
            <person name="Rakitin A.L."/>
            <person name="Beletsky A.V."/>
            <person name="Naumoff D.G."/>
            <person name="Kulichevskaya I.S."/>
            <person name="Mardanov A.V."/>
            <person name="Ravin N.V."/>
            <person name="Dedysh S.N."/>
        </authorList>
    </citation>
    <scope>NUCLEOTIDE SEQUENCE</scope>
    <source>
        <strain evidence="8">SP2T</strain>
    </source>
</reference>
<dbReference type="InterPro" id="IPR017853">
    <property type="entry name" value="GH"/>
</dbReference>
<keyword evidence="3 5" id="KW-0378">Hydrolase</keyword>
<dbReference type="SUPFAM" id="SSF51445">
    <property type="entry name" value="(Trans)glycosidases"/>
    <property type="match status" value="1"/>
</dbReference>
<proteinExistence type="inferred from homology"/>
<dbReference type="SMART" id="SM00636">
    <property type="entry name" value="Glyco_18"/>
    <property type="match status" value="1"/>
</dbReference>
<dbReference type="PROSITE" id="PS51910">
    <property type="entry name" value="GH18_2"/>
    <property type="match status" value="1"/>
</dbReference>
<dbReference type="PANTHER" id="PTHR11177">
    <property type="entry name" value="CHITINASE"/>
    <property type="match status" value="1"/>
</dbReference>
<dbReference type="GO" id="GO:0008843">
    <property type="term" value="F:endochitinase activity"/>
    <property type="evidence" value="ECO:0007669"/>
    <property type="project" value="UniProtKB-EC"/>
</dbReference>
<dbReference type="InterPro" id="IPR001223">
    <property type="entry name" value="Glyco_hydro18_cat"/>
</dbReference>
<feature type="domain" description="GH18" evidence="7">
    <location>
        <begin position="1"/>
        <end position="290"/>
    </location>
</feature>
<gene>
    <name evidence="8" type="ORF">KIH39_04870</name>
</gene>
<dbReference type="InterPro" id="IPR001579">
    <property type="entry name" value="Glyco_hydro_18_chit_AS"/>
</dbReference>
<accession>A0A8E6B7D3</accession>
<dbReference type="EMBL" id="CP074694">
    <property type="protein sequence ID" value="QVL33252.1"/>
    <property type="molecule type" value="Genomic_DNA"/>
</dbReference>
<dbReference type="PROSITE" id="PS01095">
    <property type="entry name" value="GH18_1"/>
    <property type="match status" value="1"/>
</dbReference>
<dbReference type="AlphaFoldDB" id="A0A8E6B7D3"/>
<evidence type="ECO:0000259" key="7">
    <source>
        <dbReference type="PROSITE" id="PS51910"/>
    </source>
</evidence>
<comment type="similarity">
    <text evidence="6">Belongs to the glycosyl hydrolase 18 family.</text>
</comment>
<protein>
    <recommendedName>
        <fullName evidence="2">chitinase</fullName>
        <ecNumber evidence="2">3.2.1.14</ecNumber>
    </recommendedName>
</protein>
<dbReference type="Gene3D" id="3.20.20.80">
    <property type="entry name" value="Glycosidases"/>
    <property type="match status" value="1"/>
</dbReference>
<dbReference type="GO" id="GO:0005576">
    <property type="term" value="C:extracellular region"/>
    <property type="evidence" value="ECO:0007669"/>
    <property type="project" value="TreeGrafter"/>
</dbReference>
<evidence type="ECO:0000256" key="3">
    <source>
        <dbReference type="ARBA" id="ARBA00022801"/>
    </source>
</evidence>
<organism evidence="8 9">
    <name type="scientific">Telmatocola sphagniphila</name>
    <dbReference type="NCBI Taxonomy" id="1123043"/>
    <lineage>
        <taxon>Bacteria</taxon>
        <taxon>Pseudomonadati</taxon>
        <taxon>Planctomycetota</taxon>
        <taxon>Planctomycetia</taxon>
        <taxon>Gemmatales</taxon>
        <taxon>Gemmataceae</taxon>
    </lineage>
</organism>
<comment type="catalytic activity">
    <reaction evidence="1">
        <text>Random endo-hydrolysis of N-acetyl-beta-D-glucosaminide (1-&gt;4)-beta-linkages in chitin and chitodextrins.</text>
        <dbReference type="EC" id="3.2.1.14"/>
    </reaction>
</comment>
<keyword evidence="9" id="KW-1185">Reference proteome</keyword>
<evidence type="ECO:0000313" key="9">
    <source>
        <dbReference type="Proteomes" id="UP000676194"/>
    </source>
</evidence>
<evidence type="ECO:0000256" key="4">
    <source>
        <dbReference type="ARBA" id="ARBA00023295"/>
    </source>
</evidence>
<dbReference type="Pfam" id="PF00704">
    <property type="entry name" value="Glyco_hydro_18"/>
    <property type="match status" value="1"/>
</dbReference>